<feature type="region of interest" description="Disordered" evidence="1">
    <location>
        <begin position="1"/>
        <end position="21"/>
    </location>
</feature>
<evidence type="ECO:0000313" key="2">
    <source>
        <dbReference type="EMBL" id="VVN50038.1"/>
    </source>
</evidence>
<gene>
    <name evidence="2" type="ORF">PS685_00167</name>
</gene>
<name>A0A5E6Y7Y9_PSEFL</name>
<evidence type="ECO:0000313" key="3">
    <source>
        <dbReference type="Proteomes" id="UP000326437"/>
    </source>
</evidence>
<dbReference type="EMBL" id="CABVHO010000001">
    <property type="protein sequence ID" value="VVN50038.1"/>
    <property type="molecule type" value="Genomic_DNA"/>
</dbReference>
<reference evidence="2 3" key="1">
    <citation type="submission" date="2019-09" db="EMBL/GenBank/DDBJ databases">
        <authorList>
            <person name="Chandra G."/>
            <person name="Truman W A."/>
        </authorList>
    </citation>
    <scope>NUCLEOTIDE SEQUENCE [LARGE SCALE GENOMIC DNA]</scope>
    <source>
        <strain evidence="2">PS685</strain>
    </source>
</reference>
<organism evidence="2 3">
    <name type="scientific">Pseudomonas fluorescens</name>
    <dbReference type="NCBI Taxonomy" id="294"/>
    <lineage>
        <taxon>Bacteria</taxon>
        <taxon>Pseudomonadati</taxon>
        <taxon>Pseudomonadota</taxon>
        <taxon>Gammaproteobacteria</taxon>
        <taxon>Pseudomonadales</taxon>
        <taxon>Pseudomonadaceae</taxon>
        <taxon>Pseudomonas</taxon>
    </lineage>
</organism>
<sequence length="42" mass="4537">MHNQPNDAAGPQELDMTQSFEISEDGKVRIAGAVIRDNAPVN</sequence>
<protein>
    <submittedName>
        <fullName evidence="2">Uncharacterized protein</fullName>
    </submittedName>
</protein>
<evidence type="ECO:0000256" key="1">
    <source>
        <dbReference type="SAM" id="MobiDB-lite"/>
    </source>
</evidence>
<proteinExistence type="predicted"/>
<dbReference type="AlphaFoldDB" id="A0A5E6Y7Y9"/>
<dbReference type="Proteomes" id="UP000326437">
    <property type="component" value="Unassembled WGS sequence"/>
</dbReference>
<accession>A0A5E6Y7Y9</accession>